<reference evidence="2 3" key="1">
    <citation type="submission" date="2019-11" db="EMBL/GenBank/DDBJ databases">
        <title>The genome sequence of Methylocystis heyeri.</title>
        <authorList>
            <person name="Oshkin I.Y."/>
            <person name="Miroshnikov K."/>
            <person name="Dedysh S.N."/>
        </authorList>
    </citation>
    <scope>NUCLEOTIDE SEQUENCE [LARGE SCALE GENOMIC DNA]</scope>
    <source>
        <strain evidence="2 3">H2</strain>
    </source>
</reference>
<protein>
    <submittedName>
        <fullName evidence="2">Uncharacterized protein</fullName>
    </submittedName>
</protein>
<accession>A0A6B8KFF0</accession>
<dbReference type="RefSeq" id="WP_136495957.1">
    <property type="nucleotide sequence ID" value="NZ_CP046052.1"/>
</dbReference>
<evidence type="ECO:0000313" key="3">
    <source>
        <dbReference type="Proteomes" id="UP000309061"/>
    </source>
</evidence>
<dbReference type="KEGG" id="mhey:H2LOC_008210"/>
<dbReference type="Proteomes" id="UP000309061">
    <property type="component" value="Chromosome"/>
</dbReference>
<evidence type="ECO:0000256" key="1">
    <source>
        <dbReference type="SAM" id="MobiDB-lite"/>
    </source>
</evidence>
<sequence length="88" mass="9302">MSTAICLDTFASLSAFGAKANLSGKAGAFFRRNSAPPEEFGGFVAHVSKKAETATRSGSRNGPAPYSSQMVNEAPSIRRFGRLFGLKD</sequence>
<feature type="compositionally biased region" description="Polar residues" evidence="1">
    <location>
        <begin position="54"/>
        <end position="71"/>
    </location>
</feature>
<dbReference type="EMBL" id="CP046052">
    <property type="protein sequence ID" value="QGM45685.1"/>
    <property type="molecule type" value="Genomic_DNA"/>
</dbReference>
<keyword evidence="3" id="KW-1185">Reference proteome</keyword>
<gene>
    <name evidence="2" type="ORF">H2LOC_008210</name>
</gene>
<evidence type="ECO:0000313" key="2">
    <source>
        <dbReference type="EMBL" id="QGM45685.1"/>
    </source>
</evidence>
<feature type="region of interest" description="Disordered" evidence="1">
    <location>
        <begin position="51"/>
        <end position="71"/>
    </location>
</feature>
<dbReference type="AlphaFoldDB" id="A0A6B8KFF0"/>
<organism evidence="2 3">
    <name type="scientific">Methylocystis heyeri</name>
    <dbReference type="NCBI Taxonomy" id="391905"/>
    <lineage>
        <taxon>Bacteria</taxon>
        <taxon>Pseudomonadati</taxon>
        <taxon>Pseudomonadota</taxon>
        <taxon>Alphaproteobacteria</taxon>
        <taxon>Hyphomicrobiales</taxon>
        <taxon>Methylocystaceae</taxon>
        <taxon>Methylocystis</taxon>
    </lineage>
</organism>
<name>A0A6B8KFF0_9HYPH</name>
<proteinExistence type="predicted"/>